<dbReference type="OrthoDB" id="3872369at2759"/>
<evidence type="ECO:0000256" key="1">
    <source>
        <dbReference type="SAM" id="MobiDB-lite"/>
    </source>
</evidence>
<evidence type="ECO:0000313" key="3">
    <source>
        <dbReference type="Proteomes" id="UP000800235"/>
    </source>
</evidence>
<dbReference type="Proteomes" id="UP000800235">
    <property type="component" value="Unassembled WGS sequence"/>
</dbReference>
<reference evidence="2" key="1">
    <citation type="journal article" date="2020" name="Stud. Mycol.">
        <title>101 Dothideomycetes genomes: a test case for predicting lifestyles and emergence of pathogens.</title>
        <authorList>
            <person name="Haridas S."/>
            <person name="Albert R."/>
            <person name="Binder M."/>
            <person name="Bloem J."/>
            <person name="Labutti K."/>
            <person name="Salamov A."/>
            <person name="Andreopoulos B."/>
            <person name="Baker S."/>
            <person name="Barry K."/>
            <person name="Bills G."/>
            <person name="Bluhm B."/>
            <person name="Cannon C."/>
            <person name="Castanera R."/>
            <person name="Culley D."/>
            <person name="Daum C."/>
            <person name="Ezra D."/>
            <person name="Gonzalez J."/>
            <person name="Henrissat B."/>
            <person name="Kuo A."/>
            <person name="Liang C."/>
            <person name="Lipzen A."/>
            <person name="Lutzoni F."/>
            <person name="Magnuson J."/>
            <person name="Mondo S."/>
            <person name="Nolan M."/>
            <person name="Ohm R."/>
            <person name="Pangilinan J."/>
            <person name="Park H.-J."/>
            <person name="Ramirez L."/>
            <person name="Alfaro M."/>
            <person name="Sun H."/>
            <person name="Tritt A."/>
            <person name="Yoshinaga Y."/>
            <person name="Zwiers L.-H."/>
            <person name="Turgeon B."/>
            <person name="Goodwin S."/>
            <person name="Spatafora J."/>
            <person name="Crous P."/>
            <person name="Grigoriev I."/>
        </authorList>
    </citation>
    <scope>NUCLEOTIDE SEQUENCE</scope>
    <source>
        <strain evidence="2">CBS 130266</strain>
    </source>
</reference>
<feature type="region of interest" description="Disordered" evidence="1">
    <location>
        <begin position="328"/>
        <end position="357"/>
    </location>
</feature>
<evidence type="ECO:0000313" key="2">
    <source>
        <dbReference type="EMBL" id="KAF2433288.1"/>
    </source>
</evidence>
<sequence>MLAARLQELNQTLSLSNRTPNPQFPAYSSADITASDVFTALITQLAGTLTQFQGSSAAPVSKVPEISEETSTDYSEFPGARRRKIRYGPYRVPSNTENNLESKVLGEKGLKNSMKFYAKKPCEGNCMLLKMEASMEYDDGNHADTSTGAWFHHAVLVNVGKTVKDPICGWKYMENVFMSSKERNPALFTQARHSVKTGYHVVPEDQFVLMTELMNMEDKEKWLWVTLTYDFLDGDHPEYKDGKVIWQYLGRNSCGNETRNPFGATNLTEYRQPTRAAFGEHSYPWEIPYDAELLGSNGHMHDGARNMEIFHNEKMICTSIPTYSNKTTAGSMGSPSDTGGAAMRHSHGKRDIPLKGGNYTNTEIPHIARQIPCIFDPPVKVMKGDKMYLIANYDFDQHPGMQNEKGELE</sequence>
<gene>
    <name evidence="2" type="ORF">EJ08DRAFT_73787</name>
</gene>
<protein>
    <submittedName>
        <fullName evidence="2">Uncharacterized protein</fullName>
    </submittedName>
</protein>
<proteinExistence type="predicted"/>
<dbReference type="AlphaFoldDB" id="A0A9P4NXR5"/>
<comment type="caution">
    <text evidence="2">The sequence shown here is derived from an EMBL/GenBank/DDBJ whole genome shotgun (WGS) entry which is preliminary data.</text>
</comment>
<organism evidence="2 3">
    <name type="scientific">Tothia fuscella</name>
    <dbReference type="NCBI Taxonomy" id="1048955"/>
    <lineage>
        <taxon>Eukaryota</taxon>
        <taxon>Fungi</taxon>
        <taxon>Dikarya</taxon>
        <taxon>Ascomycota</taxon>
        <taxon>Pezizomycotina</taxon>
        <taxon>Dothideomycetes</taxon>
        <taxon>Pleosporomycetidae</taxon>
        <taxon>Venturiales</taxon>
        <taxon>Cylindrosympodiaceae</taxon>
        <taxon>Tothia</taxon>
    </lineage>
</organism>
<name>A0A9P4NXR5_9PEZI</name>
<feature type="region of interest" description="Disordered" evidence="1">
    <location>
        <begin position="57"/>
        <end position="77"/>
    </location>
</feature>
<accession>A0A9P4NXR5</accession>
<dbReference type="EMBL" id="MU007021">
    <property type="protein sequence ID" value="KAF2433288.1"/>
    <property type="molecule type" value="Genomic_DNA"/>
</dbReference>
<keyword evidence="3" id="KW-1185">Reference proteome</keyword>
<feature type="compositionally biased region" description="Polar residues" evidence="1">
    <location>
        <begin position="328"/>
        <end position="337"/>
    </location>
</feature>